<dbReference type="Pfam" id="PF01327">
    <property type="entry name" value="Pep_deformylase"/>
    <property type="match status" value="2"/>
</dbReference>
<dbReference type="HAMAP" id="MF_00163">
    <property type="entry name" value="Pep_deformylase"/>
    <property type="match status" value="1"/>
</dbReference>
<comment type="catalytic activity">
    <reaction evidence="4">
        <text>N-terminal N-formyl-L-methionyl-[peptide] + H2O = N-terminal L-methionyl-[peptide] + formate</text>
        <dbReference type="Rhea" id="RHEA:24420"/>
        <dbReference type="Rhea" id="RHEA-COMP:10639"/>
        <dbReference type="Rhea" id="RHEA-COMP:10640"/>
        <dbReference type="ChEBI" id="CHEBI:15377"/>
        <dbReference type="ChEBI" id="CHEBI:15740"/>
        <dbReference type="ChEBI" id="CHEBI:49298"/>
        <dbReference type="ChEBI" id="CHEBI:64731"/>
        <dbReference type="EC" id="3.5.1.88"/>
    </reaction>
</comment>
<keyword evidence="4" id="KW-0648">Protein biosynthesis</keyword>
<dbReference type="InterPro" id="IPR036821">
    <property type="entry name" value="Peptide_deformylase_sf"/>
</dbReference>
<dbReference type="PANTHER" id="PTHR10458:SF22">
    <property type="entry name" value="PEPTIDE DEFORMYLASE"/>
    <property type="match status" value="1"/>
</dbReference>
<protein>
    <recommendedName>
        <fullName evidence="4">Peptide deformylase</fullName>
        <shortName evidence="4">PDF</shortName>
        <ecNumber evidence="4">3.5.1.88</ecNumber>
    </recommendedName>
    <alternativeName>
        <fullName evidence="4">Polypeptide deformylase</fullName>
    </alternativeName>
</protein>
<evidence type="ECO:0000256" key="1">
    <source>
        <dbReference type="ARBA" id="ARBA00010759"/>
    </source>
</evidence>
<keyword evidence="4" id="KW-0408">Iron</keyword>
<keyword evidence="3 4" id="KW-0378">Hydrolase</keyword>
<feature type="active site" evidence="4">
    <location>
        <position position="204"/>
    </location>
</feature>
<comment type="function">
    <text evidence="4">Removes the formyl group from the N-terminal Met of newly synthesized proteins. Requires at least a dipeptide for an efficient rate of reaction. N-terminal L-methionine is a prerequisite for activity but the enzyme has broad specificity at other positions.</text>
</comment>
<evidence type="ECO:0000256" key="4">
    <source>
        <dbReference type="HAMAP-Rule" id="MF_00163"/>
    </source>
</evidence>
<evidence type="ECO:0000256" key="2">
    <source>
        <dbReference type="ARBA" id="ARBA00022723"/>
    </source>
</evidence>
<dbReference type="SUPFAM" id="SSF56420">
    <property type="entry name" value="Peptide deformylase"/>
    <property type="match status" value="1"/>
</dbReference>
<accession>A0A412TJA4</accession>
<evidence type="ECO:0000256" key="3">
    <source>
        <dbReference type="ARBA" id="ARBA00022801"/>
    </source>
</evidence>
<dbReference type="InterPro" id="IPR023635">
    <property type="entry name" value="Peptide_deformylase"/>
</dbReference>
<evidence type="ECO:0000313" key="6">
    <source>
        <dbReference type="Proteomes" id="UP000284243"/>
    </source>
</evidence>
<name>A0A412TJA4_9BACT</name>
<dbReference type="GO" id="GO:0006412">
    <property type="term" value="P:translation"/>
    <property type="evidence" value="ECO:0007669"/>
    <property type="project" value="UniProtKB-UniRule"/>
</dbReference>
<organism evidence="5 6">
    <name type="scientific">Odoribacter splanchnicus</name>
    <dbReference type="NCBI Taxonomy" id="28118"/>
    <lineage>
        <taxon>Bacteria</taxon>
        <taxon>Pseudomonadati</taxon>
        <taxon>Bacteroidota</taxon>
        <taxon>Bacteroidia</taxon>
        <taxon>Bacteroidales</taxon>
        <taxon>Odoribacteraceae</taxon>
        <taxon>Odoribacter</taxon>
    </lineage>
</organism>
<dbReference type="CDD" id="cd00487">
    <property type="entry name" value="Pep_deformylase"/>
    <property type="match status" value="1"/>
</dbReference>
<sequence length="220" mass="24932">MLKYWLGIVGLFVWVGCSTSFTPQEVKVIKEGGGIMRVWKTDNREDSLFLRQQAIELTPGEIRTELFQVLKQRMLATVNDSADPGVGIAAPQVGISRQLIAVQRYDKPGAPFEFYINPGIVSASEEQSLGKEGCLSVPDVVGEVWRSNEIVVRYIPELTSVKRMLSREKTDSTFKFEVKVEYRNTWEPVCDTIRGFTAVIFQHEIDHLNGILFTDKMIKE</sequence>
<dbReference type="Proteomes" id="UP000284243">
    <property type="component" value="Unassembled WGS sequence"/>
</dbReference>
<dbReference type="PRINTS" id="PR01576">
    <property type="entry name" value="PDEFORMYLASE"/>
</dbReference>
<dbReference type="Gene3D" id="3.90.45.10">
    <property type="entry name" value="Peptide deformylase"/>
    <property type="match status" value="1"/>
</dbReference>
<dbReference type="EMBL" id="QRYC01000046">
    <property type="protein sequence ID" value="RGU53380.1"/>
    <property type="molecule type" value="Genomic_DNA"/>
</dbReference>
<comment type="similarity">
    <text evidence="1 4">Belongs to the polypeptide deformylase family.</text>
</comment>
<proteinExistence type="inferred from homology"/>
<dbReference type="RefSeq" id="WP_087384330.1">
    <property type="nucleotide sequence ID" value="NZ_CABJFF010000006.1"/>
</dbReference>
<comment type="caution">
    <text evidence="5">The sequence shown here is derived from an EMBL/GenBank/DDBJ whole genome shotgun (WGS) entry which is preliminary data.</text>
</comment>
<dbReference type="EC" id="3.5.1.88" evidence="4"/>
<feature type="binding site" evidence="4">
    <location>
        <position position="207"/>
    </location>
    <ligand>
        <name>Fe cation</name>
        <dbReference type="ChEBI" id="CHEBI:24875"/>
    </ligand>
</feature>
<dbReference type="PROSITE" id="PS51257">
    <property type="entry name" value="PROKAR_LIPOPROTEIN"/>
    <property type="match status" value="1"/>
</dbReference>
<feature type="binding site" evidence="4">
    <location>
        <position position="134"/>
    </location>
    <ligand>
        <name>Fe cation</name>
        <dbReference type="ChEBI" id="CHEBI:24875"/>
    </ligand>
</feature>
<dbReference type="GO" id="GO:0042586">
    <property type="term" value="F:peptide deformylase activity"/>
    <property type="evidence" value="ECO:0007669"/>
    <property type="project" value="UniProtKB-UniRule"/>
</dbReference>
<dbReference type="PANTHER" id="PTHR10458">
    <property type="entry name" value="PEPTIDE DEFORMYLASE"/>
    <property type="match status" value="1"/>
</dbReference>
<reference evidence="5 6" key="1">
    <citation type="submission" date="2018-08" db="EMBL/GenBank/DDBJ databases">
        <title>A genome reference for cultivated species of the human gut microbiota.</title>
        <authorList>
            <person name="Zou Y."/>
            <person name="Xue W."/>
            <person name="Luo G."/>
        </authorList>
    </citation>
    <scope>NUCLEOTIDE SEQUENCE [LARGE SCALE GENOMIC DNA]</scope>
    <source>
        <strain evidence="5 6">AF16-14</strain>
    </source>
</reference>
<dbReference type="AlphaFoldDB" id="A0A412TJA4"/>
<keyword evidence="2 4" id="KW-0479">Metal-binding</keyword>
<feature type="binding site" evidence="4">
    <location>
        <position position="203"/>
    </location>
    <ligand>
        <name>Fe cation</name>
        <dbReference type="ChEBI" id="CHEBI:24875"/>
    </ligand>
</feature>
<evidence type="ECO:0000313" key="5">
    <source>
        <dbReference type="EMBL" id="RGU53380.1"/>
    </source>
</evidence>
<comment type="cofactor">
    <cofactor evidence="4">
        <name>Fe(2+)</name>
        <dbReference type="ChEBI" id="CHEBI:29033"/>
    </cofactor>
    <text evidence="4">Binds 1 Fe(2+) ion.</text>
</comment>
<dbReference type="GO" id="GO:0046872">
    <property type="term" value="F:metal ion binding"/>
    <property type="evidence" value="ECO:0007669"/>
    <property type="project" value="UniProtKB-KW"/>
</dbReference>
<gene>
    <name evidence="4" type="primary">def</name>
    <name evidence="5" type="ORF">DWW57_18555</name>
</gene>